<dbReference type="InterPro" id="IPR036866">
    <property type="entry name" value="RibonucZ/Hydroxyglut_hydro"/>
</dbReference>
<comment type="similarity">
    <text evidence="4">Belongs to the metallo-beta-lactamase superfamily. Class-B beta-lactamase family.</text>
</comment>
<name>A0ABQ6H166_9GAMM</name>
<dbReference type="InterPro" id="IPR050855">
    <property type="entry name" value="NDM-1-like"/>
</dbReference>
<evidence type="ECO:0000256" key="13">
    <source>
        <dbReference type="SAM" id="SignalP"/>
    </source>
</evidence>
<evidence type="ECO:0000313" key="16">
    <source>
        <dbReference type="Proteomes" id="UP001157133"/>
    </source>
</evidence>
<dbReference type="RefSeq" id="WP_284205940.1">
    <property type="nucleotide sequence ID" value="NZ_BSSU01000001.1"/>
</dbReference>
<sequence length="241" mass="26957">MLMRLIACLLLIVTCSSLANESKALEISKVVDGIYQHTSYQHVEGYGQVGSHGLILIEGKNAYLVDTPWTNQDTQALYQWLIDKGLTLVASISTHAHQDRTGGLGYLNEQGINTLVFDKTQSILRNENKTLAKTSFSSNEYQLLKGRIELFYPGAGHAKDNVVVYFPKEKLLFGGCLVRSGNWKTLGNTADADIDEWAQSITRVQRRYPNIDIVIPGHGKMGDQQLLDHTISLVHQYQNKH</sequence>
<comment type="cofactor">
    <cofactor evidence="2">
        <name>Zn(2+)</name>
        <dbReference type="ChEBI" id="CHEBI:29105"/>
    </cofactor>
</comment>
<evidence type="ECO:0000256" key="6">
    <source>
        <dbReference type="ARBA" id="ARBA00012865"/>
    </source>
</evidence>
<evidence type="ECO:0000256" key="10">
    <source>
        <dbReference type="ARBA" id="ARBA00022801"/>
    </source>
</evidence>
<comment type="subunit">
    <text evidence="5">Monomer.</text>
</comment>
<gene>
    <name evidence="15" type="primary">bla</name>
    <name evidence="15" type="ORF">theurythT_00780</name>
</gene>
<keyword evidence="10" id="KW-0378">Hydrolase</keyword>
<keyword evidence="7" id="KW-0479">Metal-binding</keyword>
<feature type="chain" id="PRO_5047401344" description="beta-lactamase" evidence="13">
    <location>
        <begin position="20"/>
        <end position="241"/>
    </location>
</feature>
<accession>A0ABQ6H166</accession>
<evidence type="ECO:0000256" key="9">
    <source>
        <dbReference type="ARBA" id="ARBA00022764"/>
    </source>
</evidence>
<dbReference type="SUPFAM" id="SSF56281">
    <property type="entry name" value="Metallo-hydrolase/oxidoreductase"/>
    <property type="match status" value="1"/>
</dbReference>
<evidence type="ECO:0000313" key="15">
    <source>
        <dbReference type="EMBL" id="GLX80626.1"/>
    </source>
</evidence>
<evidence type="ECO:0000256" key="2">
    <source>
        <dbReference type="ARBA" id="ARBA00001947"/>
    </source>
</evidence>
<keyword evidence="16" id="KW-1185">Reference proteome</keyword>
<feature type="signal peptide" evidence="13">
    <location>
        <begin position="1"/>
        <end position="19"/>
    </location>
</feature>
<reference evidence="15 16" key="1">
    <citation type="submission" date="2023-03" db="EMBL/GenBank/DDBJ databases">
        <title>Draft genome sequence of Thalassotalea eurytherma JCM 18482T.</title>
        <authorList>
            <person name="Sawabe T."/>
        </authorList>
    </citation>
    <scope>NUCLEOTIDE SEQUENCE [LARGE SCALE GENOMIC DNA]</scope>
    <source>
        <strain evidence="15 16">JCM 18482</strain>
    </source>
</reference>
<dbReference type="NCBIfam" id="NF033088">
    <property type="entry name" value="bla_subclass_B1"/>
    <property type="match status" value="1"/>
</dbReference>
<keyword evidence="11" id="KW-0862">Zinc</keyword>
<evidence type="ECO:0000256" key="8">
    <source>
        <dbReference type="ARBA" id="ARBA00022729"/>
    </source>
</evidence>
<evidence type="ECO:0000256" key="7">
    <source>
        <dbReference type="ARBA" id="ARBA00022723"/>
    </source>
</evidence>
<keyword evidence="12" id="KW-0046">Antibiotic resistance</keyword>
<keyword evidence="8 13" id="KW-0732">Signal</keyword>
<keyword evidence="9" id="KW-0574">Periplasm</keyword>
<dbReference type="EMBL" id="BSSU01000001">
    <property type="protein sequence ID" value="GLX80626.1"/>
    <property type="molecule type" value="Genomic_DNA"/>
</dbReference>
<dbReference type="PANTHER" id="PTHR42951">
    <property type="entry name" value="METALLO-BETA-LACTAMASE DOMAIN-CONTAINING"/>
    <property type="match status" value="1"/>
</dbReference>
<evidence type="ECO:0000256" key="3">
    <source>
        <dbReference type="ARBA" id="ARBA00004418"/>
    </source>
</evidence>
<dbReference type="Gene3D" id="3.60.15.10">
    <property type="entry name" value="Ribonuclease Z/Hydroxyacylglutathione hydrolase-like"/>
    <property type="match status" value="1"/>
</dbReference>
<comment type="subcellular location">
    <subcellularLocation>
        <location evidence="3">Periplasm</location>
    </subcellularLocation>
</comment>
<dbReference type="Proteomes" id="UP001157133">
    <property type="component" value="Unassembled WGS sequence"/>
</dbReference>
<evidence type="ECO:0000256" key="11">
    <source>
        <dbReference type="ARBA" id="ARBA00022833"/>
    </source>
</evidence>
<comment type="catalytic activity">
    <reaction evidence="1">
        <text>a beta-lactam + H2O = a substituted beta-amino acid</text>
        <dbReference type="Rhea" id="RHEA:20401"/>
        <dbReference type="ChEBI" id="CHEBI:15377"/>
        <dbReference type="ChEBI" id="CHEBI:35627"/>
        <dbReference type="ChEBI" id="CHEBI:140347"/>
        <dbReference type="EC" id="3.5.2.6"/>
    </reaction>
</comment>
<evidence type="ECO:0000256" key="1">
    <source>
        <dbReference type="ARBA" id="ARBA00001526"/>
    </source>
</evidence>
<dbReference type="InterPro" id="IPR001279">
    <property type="entry name" value="Metallo-B-lactamas"/>
</dbReference>
<evidence type="ECO:0000256" key="5">
    <source>
        <dbReference type="ARBA" id="ARBA00011245"/>
    </source>
</evidence>
<proteinExistence type="inferred from homology"/>
<evidence type="ECO:0000256" key="4">
    <source>
        <dbReference type="ARBA" id="ARBA00005250"/>
    </source>
</evidence>
<protein>
    <recommendedName>
        <fullName evidence="6">beta-lactamase</fullName>
        <ecNumber evidence="6">3.5.2.6</ecNumber>
    </recommendedName>
</protein>
<dbReference type="InterPro" id="IPR058199">
    <property type="entry name" value="BlaB//VIM/IMP-1"/>
</dbReference>
<dbReference type="Pfam" id="PF00753">
    <property type="entry name" value="Lactamase_B"/>
    <property type="match status" value="1"/>
</dbReference>
<dbReference type="PANTHER" id="PTHR42951:SF4">
    <property type="entry name" value="ACYL-COENZYME A THIOESTERASE MBLAC2"/>
    <property type="match status" value="1"/>
</dbReference>
<evidence type="ECO:0000256" key="12">
    <source>
        <dbReference type="ARBA" id="ARBA00023251"/>
    </source>
</evidence>
<evidence type="ECO:0000259" key="14">
    <source>
        <dbReference type="SMART" id="SM00849"/>
    </source>
</evidence>
<organism evidence="15 16">
    <name type="scientific">Thalassotalea eurytherma</name>
    <dbReference type="NCBI Taxonomy" id="1144278"/>
    <lineage>
        <taxon>Bacteria</taxon>
        <taxon>Pseudomonadati</taxon>
        <taxon>Pseudomonadota</taxon>
        <taxon>Gammaproteobacteria</taxon>
        <taxon>Alteromonadales</taxon>
        <taxon>Colwelliaceae</taxon>
        <taxon>Thalassotalea</taxon>
    </lineage>
</organism>
<dbReference type="NCBIfam" id="NF012229">
    <property type="entry name" value="bla_class_B_core"/>
    <property type="match status" value="1"/>
</dbReference>
<feature type="domain" description="Metallo-beta-lactamase" evidence="14">
    <location>
        <begin position="50"/>
        <end position="218"/>
    </location>
</feature>
<dbReference type="SMART" id="SM00849">
    <property type="entry name" value="Lactamase_B"/>
    <property type="match status" value="1"/>
</dbReference>
<comment type="caution">
    <text evidence="15">The sequence shown here is derived from an EMBL/GenBank/DDBJ whole genome shotgun (WGS) entry which is preliminary data.</text>
</comment>
<dbReference type="EC" id="3.5.2.6" evidence="6"/>